<name>A0A7W4VA86_9BURK</name>
<comment type="caution">
    <text evidence="1">The sequence shown here is derived from an EMBL/GenBank/DDBJ whole genome shotgun (WGS) entry which is preliminary data.</text>
</comment>
<protein>
    <submittedName>
        <fullName evidence="1">Uncharacterized protein</fullName>
    </submittedName>
</protein>
<proteinExistence type="predicted"/>
<dbReference type="AlphaFoldDB" id="A0A7W4VA86"/>
<gene>
    <name evidence="1" type="ORF">FHX61_002593</name>
</gene>
<evidence type="ECO:0000313" key="2">
    <source>
        <dbReference type="Proteomes" id="UP000578036"/>
    </source>
</evidence>
<dbReference type="EMBL" id="JACHWF010000003">
    <property type="protein sequence ID" value="MBB3007940.1"/>
    <property type="molecule type" value="Genomic_DNA"/>
</dbReference>
<evidence type="ECO:0000313" key="1">
    <source>
        <dbReference type="EMBL" id="MBB3007940.1"/>
    </source>
</evidence>
<dbReference type="RefSeq" id="WP_183299415.1">
    <property type="nucleotide sequence ID" value="NZ_JACHWF010000003.1"/>
</dbReference>
<organism evidence="1 2">
    <name type="scientific">Cupriavidus alkaliphilus</name>
    <dbReference type="NCBI Taxonomy" id="942866"/>
    <lineage>
        <taxon>Bacteria</taxon>
        <taxon>Pseudomonadati</taxon>
        <taxon>Pseudomonadota</taxon>
        <taxon>Betaproteobacteria</taxon>
        <taxon>Burkholderiales</taxon>
        <taxon>Burkholderiaceae</taxon>
        <taxon>Cupriavidus</taxon>
    </lineage>
</organism>
<sequence length="63" mass="7238">MTQRLNDFQQSPELSEMLMELQEPAERRLPHFARFLRQGLWAGQGQPESCHETVGAPVFTPVN</sequence>
<accession>A0A7W4VA86</accession>
<dbReference type="Proteomes" id="UP000578036">
    <property type="component" value="Unassembled WGS sequence"/>
</dbReference>
<keyword evidence="2" id="KW-1185">Reference proteome</keyword>
<reference evidence="1 2" key="1">
    <citation type="submission" date="2020-08" db="EMBL/GenBank/DDBJ databases">
        <title>Genomic Encyclopedia of Type Strains, Phase IV (KMG-V): Genome sequencing to study the core and pangenomes of soil and plant-associated prokaryotes.</title>
        <authorList>
            <person name="Whitman W."/>
        </authorList>
    </citation>
    <scope>NUCLEOTIDE SEQUENCE [LARGE SCALE GENOMIC DNA]</scope>
    <source>
        <strain evidence="1 2">SLV-2362</strain>
    </source>
</reference>